<feature type="region of interest" description="Disordered" evidence="1">
    <location>
        <begin position="146"/>
        <end position="169"/>
    </location>
</feature>
<evidence type="ECO:0000313" key="4">
    <source>
        <dbReference type="Proteomes" id="UP000616885"/>
    </source>
</evidence>
<comment type="caution">
    <text evidence="3">The sequence shown here is derived from an EMBL/GenBank/DDBJ whole genome shotgun (WGS) entry which is preliminary data.</text>
</comment>
<evidence type="ECO:0000313" key="3">
    <source>
        <dbReference type="EMBL" id="KAF9748360.1"/>
    </source>
</evidence>
<sequence length="169" mass="18865">MESGDAARLALAACGIVSVLSIAYLVRLNIMLKGTPAEARGIVTPWTEELRRKAYKELENNPVDWTADLPPSWTGDTSSREAMVSSVAISSSSSWLEARRQRASVSWTSVRRSAVTWLSDQPPRWNSSRRTSPPRVARRRLQQAVEQVSGSPAAHRLPHCRRHRHLGED</sequence>
<name>A0A8H7K9Q7_BIOOC</name>
<dbReference type="Proteomes" id="UP000616885">
    <property type="component" value="Unassembled WGS sequence"/>
</dbReference>
<protein>
    <submittedName>
        <fullName evidence="3">Uncharacterized protein</fullName>
    </submittedName>
</protein>
<gene>
    <name evidence="3" type="ORF">IM811_017865</name>
</gene>
<dbReference type="EMBL" id="JADCTT010000009">
    <property type="protein sequence ID" value="KAF9748360.1"/>
    <property type="molecule type" value="Genomic_DNA"/>
</dbReference>
<dbReference type="AlphaFoldDB" id="A0A8H7K9Q7"/>
<organism evidence="3 4">
    <name type="scientific">Bionectria ochroleuca</name>
    <name type="common">Gliocladium roseum</name>
    <dbReference type="NCBI Taxonomy" id="29856"/>
    <lineage>
        <taxon>Eukaryota</taxon>
        <taxon>Fungi</taxon>
        <taxon>Dikarya</taxon>
        <taxon>Ascomycota</taxon>
        <taxon>Pezizomycotina</taxon>
        <taxon>Sordariomycetes</taxon>
        <taxon>Hypocreomycetidae</taxon>
        <taxon>Hypocreales</taxon>
        <taxon>Bionectriaceae</taxon>
        <taxon>Clonostachys</taxon>
    </lineage>
</organism>
<keyword evidence="2" id="KW-0472">Membrane</keyword>
<evidence type="ECO:0000256" key="1">
    <source>
        <dbReference type="SAM" id="MobiDB-lite"/>
    </source>
</evidence>
<keyword evidence="2" id="KW-0812">Transmembrane</keyword>
<reference evidence="3" key="1">
    <citation type="submission" date="2020-10" db="EMBL/GenBank/DDBJ databases">
        <title>High-Quality Genome Resource of Clonostachys rosea strain S41 by Oxford Nanopore Long-Read Sequencing.</title>
        <authorList>
            <person name="Wang H."/>
        </authorList>
    </citation>
    <scope>NUCLEOTIDE SEQUENCE</scope>
    <source>
        <strain evidence="3">S41</strain>
    </source>
</reference>
<feature type="compositionally biased region" description="Basic residues" evidence="1">
    <location>
        <begin position="156"/>
        <end position="169"/>
    </location>
</feature>
<proteinExistence type="predicted"/>
<keyword evidence="2" id="KW-1133">Transmembrane helix</keyword>
<accession>A0A8H7K9Q7</accession>
<feature type="transmembrane region" description="Helical" evidence="2">
    <location>
        <begin position="6"/>
        <end position="26"/>
    </location>
</feature>
<evidence type="ECO:0000256" key="2">
    <source>
        <dbReference type="SAM" id="Phobius"/>
    </source>
</evidence>